<reference evidence="2" key="1">
    <citation type="submission" date="2022-10" db="EMBL/GenBank/DDBJ databases">
        <title>Tapping the CABI collections for fungal endophytes: first genome assemblies for Collariella, Neodidymelliopsis, Ascochyta clinopodiicola, Didymella pomorum, Didymosphaeria variabile, Neocosmospora piperis and Neocucurbitaria cava.</title>
        <authorList>
            <person name="Hill R."/>
        </authorList>
    </citation>
    <scope>NUCLEOTIDE SEQUENCE</scope>
    <source>
        <strain evidence="2">IMI 356815</strain>
    </source>
</reference>
<feature type="region of interest" description="Disordered" evidence="1">
    <location>
        <begin position="82"/>
        <end position="106"/>
    </location>
</feature>
<name>A0A9W9CD32_9PLEO</name>
<evidence type="ECO:0000313" key="3">
    <source>
        <dbReference type="Proteomes" id="UP001140513"/>
    </source>
</evidence>
<evidence type="ECO:0000313" key="2">
    <source>
        <dbReference type="EMBL" id="KAJ4356275.1"/>
    </source>
</evidence>
<sequence>MASQDHNLGGEFPGSGGVDLQETVSSSSSSSEGSQTLQGDSLDDAQASNESPGVASPISSPIDGGDLSAITGSRFWKSGGHFVHNTNTSHEHPSPLAPRDLRPLRPRNVFGHGHGPAANPFAGHGFRSSRTWVSEEAQHHQEFVIIRNAMRRLFKNSDVAKWKLQDYTDHKEGMLASKKALLARAVEQKELERAVQVPHSDPKRDESITKIMPNANLSMTGNTSRVLGMKTIWCLDWMNGKDEISPWPSLAEMKWEGDDRAKTACGRFLPLPREPGAPTIPWGQLQVIEQYTLDQVQCIPTMEDVYLPVDEIEEEDIPKCLNQDLLDALEESL</sequence>
<proteinExistence type="predicted"/>
<dbReference type="RefSeq" id="XP_056073401.1">
    <property type="nucleotide sequence ID" value="XM_056213093.1"/>
</dbReference>
<protein>
    <submittedName>
        <fullName evidence="2">Uncharacterized protein</fullName>
    </submittedName>
</protein>
<keyword evidence="3" id="KW-1185">Reference proteome</keyword>
<dbReference type="GeneID" id="80907836"/>
<organism evidence="2 3">
    <name type="scientific">Didymosphaeria variabile</name>
    <dbReference type="NCBI Taxonomy" id="1932322"/>
    <lineage>
        <taxon>Eukaryota</taxon>
        <taxon>Fungi</taxon>
        <taxon>Dikarya</taxon>
        <taxon>Ascomycota</taxon>
        <taxon>Pezizomycotina</taxon>
        <taxon>Dothideomycetes</taxon>
        <taxon>Pleosporomycetidae</taxon>
        <taxon>Pleosporales</taxon>
        <taxon>Massarineae</taxon>
        <taxon>Didymosphaeriaceae</taxon>
        <taxon>Didymosphaeria</taxon>
    </lineage>
</organism>
<feature type="compositionally biased region" description="Basic and acidic residues" evidence="1">
    <location>
        <begin position="89"/>
        <end position="103"/>
    </location>
</feature>
<dbReference type="OrthoDB" id="5305306at2759"/>
<feature type="region of interest" description="Disordered" evidence="1">
    <location>
        <begin position="1"/>
        <end position="64"/>
    </location>
</feature>
<dbReference type="AlphaFoldDB" id="A0A9W9CD32"/>
<dbReference type="Proteomes" id="UP001140513">
    <property type="component" value="Unassembled WGS sequence"/>
</dbReference>
<dbReference type="EMBL" id="JAPEUX010000003">
    <property type="protein sequence ID" value="KAJ4356275.1"/>
    <property type="molecule type" value="Genomic_DNA"/>
</dbReference>
<gene>
    <name evidence="2" type="ORF">N0V89_004306</name>
</gene>
<comment type="caution">
    <text evidence="2">The sequence shown here is derived from an EMBL/GenBank/DDBJ whole genome shotgun (WGS) entry which is preliminary data.</text>
</comment>
<accession>A0A9W9CD32</accession>
<evidence type="ECO:0000256" key="1">
    <source>
        <dbReference type="SAM" id="MobiDB-lite"/>
    </source>
</evidence>